<dbReference type="CDD" id="cd01092">
    <property type="entry name" value="APP-like"/>
    <property type="match status" value="1"/>
</dbReference>
<evidence type="ECO:0000259" key="4">
    <source>
        <dbReference type="Pfam" id="PF00557"/>
    </source>
</evidence>
<gene>
    <name evidence="6" type="ORF">Gferi_00355</name>
</gene>
<dbReference type="Pfam" id="PF00557">
    <property type="entry name" value="Peptidase_M24"/>
    <property type="match status" value="1"/>
</dbReference>
<evidence type="ECO:0000256" key="2">
    <source>
        <dbReference type="ARBA" id="ARBA00022723"/>
    </source>
</evidence>
<sequence>MEIRIAKLRKLLEEMKLDSALIYKPENRRYMSGFTGTSGYVFITTDKAYFITDFRYVEQAAVQCKGYEILQHSSEKTLYQILEGFPIQHMGFEGDFVTYQEYKELTEKLPRIAFESLGSTLEKLRIIKDDQEIALIEKAAKITDEAFSHICRYIKPGVTEWEIALELESFMKKKGASATSFDSIVASGKRSSLPHGVASDKMIETGDFVTLDFGCVYQGYCSDMTRTIVVGKASEKQREIYTIVLDAQLKALAFIKPGVTGIEVDRVARDIISAKGYGAYFGHGLGHGVGLEVHESPRLSPLGKDVLQPGMIVTDEPGIYLPDFGGVRIEDLVLVTETGHRTLSKSTKELIEL</sequence>
<organism evidence="6 7">
    <name type="scientific">Geosporobacter ferrireducens</name>
    <dbReference type="NCBI Taxonomy" id="1424294"/>
    <lineage>
        <taxon>Bacteria</taxon>
        <taxon>Bacillati</taxon>
        <taxon>Bacillota</taxon>
        <taxon>Clostridia</taxon>
        <taxon>Peptostreptococcales</taxon>
        <taxon>Thermotaleaceae</taxon>
        <taxon>Geosporobacter</taxon>
    </lineage>
</organism>
<evidence type="ECO:0000259" key="5">
    <source>
        <dbReference type="Pfam" id="PF01321"/>
    </source>
</evidence>
<protein>
    <submittedName>
        <fullName evidence="6">Xaa-Pro dipeptidase</fullName>
    </submittedName>
</protein>
<dbReference type="RefSeq" id="WP_069973720.1">
    <property type="nucleotide sequence ID" value="NZ_CP017269.1"/>
</dbReference>
<keyword evidence="7" id="KW-1185">Reference proteome</keyword>
<comment type="similarity">
    <text evidence="1">Belongs to the peptidase M24B family.</text>
</comment>
<evidence type="ECO:0000256" key="3">
    <source>
        <dbReference type="ARBA" id="ARBA00022801"/>
    </source>
</evidence>
<dbReference type="PANTHER" id="PTHR46112">
    <property type="entry name" value="AMINOPEPTIDASE"/>
    <property type="match status" value="1"/>
</dbReference>
<dbReference type="InterPro" id="IPR001131">
    <property type="entry name" value="Peptidase_M24B_aminopep-P_CS"/>
</dbReference>
<dbReference type="GO" id="GO:0004177">
    <property type="term" value="F:aminopeptidase activity"/>
    <property type="evidence" value="ECO:0007669"/>
    <property type="project" value="UniProtKB-ARBA"/>
</dbReference>
<dbReference type="PRINTS" id="PR00599">
    <property type="entry name" value="MAPEPTIDASE"/>
</dbReference>
<dbReference type="SUPFAM" id="SSF55920">
    <property type="entry name" value="Creatinase/aminopeptidase"/>
    <property type="match status" value="1"/>
</dbReference>
<name>A0A1D8GB84_9FIRM</name>
<feature type="domain" description="Peptidase M24" evidence="4">
    <location>
        <begin position="135"/>
        <end position="337"/>
    </location>
</feature>
<dbReference type="GO" id="GO:0046872">
    <property type="term" value="F:metal ion binding"/>
    <property type="evidence" value="ECO:0007669"/>
    <property type="project" value="UniProtKB-KW"/>
</dbReference>
<dbReference type="STRING" id="1424294.Gferi_00355"/>
<dbReference type="InterPro" id="IPR000587">
    <property type="entry name" value="Creatinase_N"/>
</dbReference>
<feature type="domain" description="Creatinase N-terminal" evidence="5">
    <location>
        <begin position="4"/>
        <end position="127"/>
    </location>
</feature>
<dbReference type="GO" id="GO:0008235">
    <property type="term" value="F:metalloexopeptidase activity"/>
    <property type="evidence" value="ECO:0007669"/>
    <property type="project" value="UniProtKB-ARBA"/>
</dbReference>
<dbReference type="InterPro" id="IPR029149">
    <property type="entry name" value="Creatin/AminoP/Spt16_N"/>
</dbReference>
<dbReference type="FunFam" id="3.90.230.10:FF:000014">
    <property type="entry name" value="Aminopeptidase P family protein"/>
    <property type="match status" value="1"/>
</dbReference>
<dbReference type="PANTHER" id="PTHR46112:SF3">
    <property type="entry name" value="AMINOPEPTIDASE YPDF"/>
    <property type="match status" value="1"/>
</dbReference>
<keyword evidence="3" id="KW-0378">Hydrolase</keyword>
<dbReference type="Gene3D" id="3.90.230.10">
    <property type="entry name" value="Creatinase/methionine aminopeptidase superfamily"/>
    <property type="match status" value="1"/>
</dbReference>
<dbReference type="Gene3D" id="3.40.350.10">
    <property type="entry name" value="Creatinase/prolidase N-terminal domain"/>
    <property type="match status" value="1"/>
</dbReference>
<dbReference type="EMBL" id="CP017269">
    <property type="protein sequence ID" value="AOT68166.1"/>
    <property type="molecule type" value="Genomic_DNA"/>
</dbReference>
<accession>A0A1D8GB84</accession>
<dbReference type="InterPro" id="IPR050659">
    <property type="entry name" value="Peptidase_M24B"/>
</dbReference>
<dbReference type="PROSITE" id="PS00491">
    <property type="entry name" value="PROLINE_PEPTIDASE"/>
    <property type="match status" value="1"/>
</dbReference>
<reference evidence="6 7" key="1">
    <citation type="submission" date="2016-09" db="EMBL/GenBank/DDBJ databases">
        <title>Genomic analysis reveals versatility of anaerobic energy metabolism of Geosporobacter ferrireducens IRF9 of phylum Firmicutes.</title>
        <authorList>
            <person name="Kim S.-J."/>
        </authorList>
    </citation>
    <scope>NUCLEOTIDE SEQUENCE [LARGE SCALE GENOMIC DNA]</scope>
    <source>
        <strain evidence="6 7">IRF9</strain>
    </source>
</reference>
<evidence type="ECO:0000256" key="1">
    <source>
        <dbReference type="ARBA" id="ARBA00008766"/>
    </source>
</evidence>
<dbReference type="OrthoDB" id="9806388at2"/>
<dbReference type="AlphaFoldDB" id="A0A1D8GB84"/>
<dbReference type="InterPro" id="IPR000994">
    <property type="entry name" value="Pept_M24"/>
</dbReference>
<keyword evidence="2" id="KW-0479">Metal-binding</keyword>
<dbReference type="KEGG" id="gfe:Gferi_00355"/>
<evidence type="ECO:0000313" key="6">
    <source>
        <dbReference type="EMBL" id="AOT68166.1"/>
    </source>
</evidence>
<dbReference type="InterPro" id="IPR036005">
    <property type="entry name" value="Creatinase/aminopeptidase-like"/>
</dbReference>
<evidence type="ECO:0000313" key="7">
    <source>
        <dbReference type="Proteomes" id="UP000095743"/>
    </source>
</evidence>
<dbReference type="Pfam" id="PF01321">
    <property type="entry name" value="Creatinase_N"/>
    <property type="match status" value="1"/>
</dbReference>
<dbReference type="Proteomes" id="UP000095743">
    <property type="component" value="Chromosome"/>
</dbReference>
<proteinExistence type="inferred from homology"/>
<dbReference type="InterPro" id="IPR001714">
    <property type="entry name" value="Pept_M24_MAP"/>
</dbReference>